<dbReference type="InterPro" id="IPR038499">
    <property type="entry name" value="BRO1_sf"/>
</dbReference>
<dbReference type="Gene3D" id="1.25.40.280">
    <property type="entry name" value="alix/aip1 like domains"/>
    <property type="match status" value="1"/>
</dbReference>
<evidence type="ECO:0000313" key="3">
    <source>
        <dbReference type="EMBL" id="KAK8858117.1"/>
    </source>
</evidence>
<evidence type="ECO:0000256" key="1">
    <source>
        <dbReference type="SAM" id="MobiDB-lite"/>
    </source>
</evidence>
<feature type="compositionally biased region" description="Low complexity" evidence="1">
    <location>
        <begin position="711"/>
        <end position="721"/>
    </location>
</feature>
<keyword evidence="4" id="KW-1185">Reference proteome</keyword>
<feature type="compositionally biased region" description="Polar residues" evidence="1">
    <location>
        <begin position="396"/>
        <end position="421"/>
    </location>
</feature>
<feature type="compositionally biased region" description="Polar residues" evidence="1">
    <location>
        <begin position="598"/>
        <end position="622"/>
    </location>
</feature>
<protein>
    <recommendedName>
        <fullName evidence="2">BRO1 domain-containing protein</fullName>
    </recommendedName>
</protein>
<dbReference type="PRINTS" id="PR01217">
    <property type="entry name" value="PRICHEXTENSN"/>
</dbReference>
<feature type="compositionally biased region" description="Polar residues" evidence="1">
    <location>
        <begin position="356"/>
        <end position="374"/>
    </location>
</feature>
<evidence type="ECO:0000313" key="4">
    <source>
        <dbReference type="Proteomes" id="UP001470230"/>
    </source>
</evidence>
<name>A0ABR2I7H0_9EUKA</name>
<comment type="caution">
    <text evidence="3">The sequence shown here is derived from an EMBL/GenBank/DDBJ whole genome shotgun (WGS) entry which is preliminary data.</text>
</comment>
<feature type="compositionally biased region" description="Low complexity" evidence="1">
    <location>
        <begin position="729"/>
        <end position="739"/>
    </location>
</feature>
<dbReference type="Pfam" id="PF03097">
    <property type="entry name" value="BRO1"/>
    <property type="match status" value="1"/>
</dbReference>
<feature type="compositionally biased region" description="Low complexity" evidence="1">
    <location>
        <begin position="532"/>
        <end position="543"/>
    </location>
</feature>
<gene>
    <name evidence="3" type="ORF">M9Y10_013217</name>
</gene>
<sequence length="906" mass="96279">MSTFLVSTFPASKSNPSNTQQLASILGNDPNSISLSTKVKSGGANEDLYFNYLQVIKDKGDLAVATEYTNPFTKKRLIKNETVFGEIAFTVYNFICLLINKTSSMTVSTQDDLQQIKPIICDLNSLSEDISFCSKNLKKHALFTEGFSSFIENFINFMNAQLLYQMAVLKKNEASILKSGGTVLGQLSNCKRALSNLEPDVQQYFNPQIHALNQYFNANLYYIAALGQKKALSYGKAISSLRAASRILKTPASGSRRKLISKSQEDILPVLKTEKDNLEHIIDSMIKTEEDDNRRIYSQVIPDDPPDLPNAFRLNLFDPTTELLLFNVAIPGAQEERYKMPQSKPSKAPNHAKSAPVNSGLSPQGSNGSFNGNPGYQYGQFPQHGVSGVHSNSSSPLTSQVPSQNFGQQGFMPLQQNLSQGSFGGGPPVFTPTAQINHNPGGGSPVFNQLQPSGSQGSFGGGPPVFTPTVPTSSQGSFGGPPAYNPTQQMYHQGSTGGFPQYNPNQQAGGVPVFTPTQGYFQQPGGAPSFNQSQRPPSSHQPQKIQPPSGADIFGQSQRPPASGYPAFTPTHQPPASAHPVFTPINQPPSFGAPPASQGGSTNGPPVFTPTSQPPQQGSSGTPLVFTPTNQPPHKGSSGGPPVFTPTNQPPSFGGPSSQSGSNSGPPVFTPVNQPPQKGSSGGPPVFTPANQPPQKGSSGGPPVFTPANQPPQKGSSGGPPVFTPANQPPQKGSSGGPPVFTPTNQPPVFTPPSSQDGFNAAEPPVYTPPPNQGGSNGGPPVFQPANPSQQGSAGGPPVYTPLDQLPDEKIFPRIADLKNLKQDVAMKIVDMSGSANPEINNMVNMYAQQLNEASQSDLQIDEMIKQYKQPGHSGINSQFIETAIDGAIGFYTSLNEQLDKVRSHM</sequence>
<feature type="domain" description="BRO1" evidence="2">
    <location>
        <begin position="49"/>
        <end position="317"/>
    </location>
</feature>
<feature type="compositionally biased region" description="Low complexity" evidence="1">
    <location>
        <begin position="693"/>
        <end position="703"/>
    </location>
</feature>
<dbReference type="EMBL" id="JAPFFF010000019">
    <property type="protein sequence ID" value="KAK8858117.1"/>
    <property type="molecule type" value="Genomic_DNA"/>
</dbReference>
<accession>A0ABR2I7H0</accession>
<dbReference type="Proteomes" id="UP001470230">
    <property type="component" value="Unassembled WGS sequence"/>
</dbReference>
<evidence type="ECO:0000259" key="2">
    <source>
        <dbReference type="Pfam" id="PF03097"/>
    </source>
</evidence>
<feature type="compositionally biased region" description="Low complexity" evidence="1">
    <location>
        <begin position="650"/>
        <end position="667"/>
    </location>
</feature>
<feature type="compositionally biased region" description="Polar residues" evidence="1">
    <location>
        <begin position="485"/>
        <end position="494"/>
    </location>
</feature>
<dbReference type="InterPro" id="IPR004328">
    <property type="entry name" value="BRO1_dom"/>
</dbReference>
<feature type="compositionally biased region" description="Low complexity" evidence="1">
    <location>
        <begin position="384"/>
        <end position="395"/>
    </location>
</feature>
<feature type="region of interest" description="Disordered" evidence="1">
    <location>
        <begin position="338"/>
        <end position="805"/>
    </location>
</feature>
<feature type="compositionally biased region" description="Low complexity" evidence="1">
    <location>
        <begin position="675"/>
        <end position="685"/>
    </location>
</feature>
<organism evidence="3 4">
    <name type="scientific">Tritrichomonas musculus</name>
    <dbReference type="NCBI Taxonomy" id="1915356"/>
    <lineage>
        <taxon>Eukaryota</taxon>
        <taxon>Metamonada</taxon>
        <taxon>Parabasalia</taxon>
        <taxon>Tritrichomonadida</taxon>
        <taxon>Tritrichomonadidae</taxon>
        <taxon>Tritrichomonas</taxon>
    </lineage>
</organism>
<proteinExistence type="predicted"/>
<reference evidence="3 4" key="1">
    <citation type="submission" date="2024-04" db="EMBL/GenBank/DDBJ databases">
        <title>Tritrichomonas musculus Genome.</title>
        <authorList>
            <person name="Alves-Ferreira E."/>
            <person name="Grigg M."/>
            <person name="Lorenzi H."/>
            <person name="Galac M."/>
        </authorList>
    </citation>
    <scope>NUCLEOTIDE SEQUENCE [LARGE SCALE GENOMIC DNA]</scope>
    <source>
        <strain evidence="3 4">EAF2021</strain>
    </source>
</reference>